<keyword evidence="4" id="KW-0233">DNA recombination</keyword>
<dbReference type="InterPro" id="IPR038488">
    <property type="entry name" value="Integrase_DNA-bd_sf"/>
</dbReference>
<keyword evidence="3" id="KW-0238">DNA-binding</keyword>
<evidence type="ECO:0000256" key="3">
    <source>
        <dbReference type="ARBA" id="ARBA00023125"/>
    </source>
</evidence>
<dbReference type="PANTHER" id="PTHR30629:SF2">
    <property type="entry name" value="PROPHAGE INTEGRASE INTS-RELATED"/>
    <property type="match status" value="1"/>
</dbReference>
<dbReference type="RefSeq" id="WP_067654901.1">
    <property type="nucleotide sequence ID" value="NZ_FQXG01000001.1"/>
</dbReference>
<dbReference type="PANTHER" id="PTHR30629">
    <property type="entry name" value="PROPHAGE INTEGRASE"/>
    <property type="match status" value="1"/>
</dbReference>
<evidence type="ECO:0000256" key="2">
    <source>
        <dbReference type="ARBA" id="ARBA00022908"/>
    </source>
</evidence>
<dbReference type="STRING" id="299255.SAMN02745129_1099"/>
<protein>
    <recommendedName>
        <fullName evidence="5">Integrase DNA-binding domain-containing protein</fullName>
    </recommendedName>
</protein>
<evidence type="ECO:0000256" key="4">
    <source>
        <dbReference type="ARBA" id="ARBA00023172"/>
    </source>
</evidence>
<dbReference type="Proteomes" id="UP000184268">
    <property type="component" value="Unassembled WGS sequence"/>
</dbReference>
<evidence type="ECO:0000313" key="6">
    <source>
        <dbReference type="EMBL" id="SHG90252.1"/>
    </source>
</evidence>
<feature type="domain" description="Integrase DNA-binding" evidence="5">
    <location>
        <begin position="61"/>
        <end position="116"/>
    </location>
</feature>
<dbReference type="AlphaFoldDB" id="A0A1M5NL62"/>
<dbReference type="EMBL" id="FQXG01000001">
    <property type="protein sequence ID" value="SHG90252.1"/>
    <property type="molecule type" value="Genomic_DNA"/>
</dbReference>
<dbReference type="GO" id="GO:0006310">
    <property type="term" value="P:DNA recombination"/>
    <property type="evidence" value="ECO:0007669"/>
    <property type="project" value="UniProtKB-KW"/>
</dbReference>
<dbReference type="SUPFAM" id="SSF56349">
    <property type="entry name" value="DNA breaking-rejoining enzymes"/>
    <property type="match status" value="1"/>
</dbReference>
<name>A0A1M5NL62_9GAMM</name>
<accession>A0A1M5NL62</accession>
<sequence length="422" mass="47901">MTKIPPKQQVLLLLDQCLATGIRGRVAEVIKQAKNEIEGRSGYDERFYQQAAADVSDPQYPGLVFKVAKHKRRWILRYTPKGAKSTKQRTLGHFPEMSVAQAREAWAEARAELQGQSVVAKVEMPVERLVELYLAYARQHRSQWRREQQILERHALLLWQGLDAAKIGPDDIEAVLRQVEQGAQQRGSHGQRAKGAALSTLRHLFDVARGHIAIQPEAWLDPNLANPCETIRLPQVISHRMPLMASEIGRYHKALLGLPLHEQVQPLLLLQLSLLVPFSVLCRMTWAGVNWERGLVQVKTTRGQEKVVPVTPAAMEILKLQRRQSGQSVWVFPAMQHPEKPMPHRYPSELMAAVREHLSLPDQFTADRICRFGRDWLVGQGSALAEAALPLDKAQLNPLTEQQIRQNLQQWQQHLTNLRLSG</sequence>
<dbReference type="Gene3D" id="1.10.443.10">
    <property type="entry name" value="Intergrase catalytic core"/>
    <property type="match status" value="1"/>
</dbReference>
<dbReference type="InterPro" id="IPR010998">
    <property type="entry name" value="Integrase_recombinase_N"/>
</dbReference>
<dbReference type="Pfam" id="PF13356">
    <property type="entry name" value="Arm-DNA-bind_3"/>
    <property type="match status" value="1"/>
</dbReference>
<organism evidence="6 7">
    <name type="scientific">Ferrimonas marina</name>
    <dbReference type="NCBI Taxonomy" id="299255"/>
    <lineage>
        <taxon>Bacteria</taxon>
        <taxon>Pseudomonadati</taxon>
        <taxon>Pseudomonadota</taxon>
        <taxon>Gammaproteobacteria</taxon>
        <taxon>Alteromonadales</taxon>
        <taxon>Ferrimonadaceae</taxon>
        <taxon>Ferrimonas</taxon>
    </lineage>
</organism>
<evidence type="ECO:0000259" key="5">
    <source>
        <dbReference type="Pfam" id="PF13356"/>
    </source>
</evidence>
<evidence type="ECO:0000256" key="1">
    <source>
        <dbReference type="ARBA" id="ARBA00008857"/>
    </source>
</evidence>
<reference evidence="6 7" key="1">
    <citation type="submission" date="2016-11" db="EMBL/GenBank/DDBJ databases">
        <authorList>
            <person name="Jaros S."/>
            <person name="Januszkiewicz K."/>
            <person name="Wedrychowicz H."/>
        </authorList>
    </citation>
    <scope>NUCLEOTIDE SEQUENCE [LARGE SCALE GENOMIC DNA]</scope>
    <source>
        <strain evidence="6 7">DSM 16917</strain>
    </source>
</reference>
<dbReference type="Gene3D" id="3.30.160.390">
    <property type="entry name" value="Integrase, DNA-binding domain"/>
    <property type="match status" value="1"/>
</dbReference>
<dbReference type="InterPro" id="IPR011010">
    <property type="entry name" value="DNA_brk_join_enz"/>
</dbReference>
<comment type="similarity">
    <text evidence="1">Belongs to the 'phage' integrase family.</text>
</comment>
<dbReference type="GO" id="GO:0003677">
    <property type="term" value="F:DNA binding"/>
    <property type="evidence" value="ECO:0007669"/>
    <property type="project" value="UniProtKB-KW"/>
</dbReference>
<dbReference type="InterPro" id="IPR050808">
    <property type="entry name" value="Phage_Integrase"/>
</dbReference>
<dbReference type="Gene3D" id="1.10.150.130">
    <property type="match status" value="1"/>
</dbReference>
<proteinExistence type="inferred from homology"/>
<dbReference type="InterPro" id="IPR013762">
    <property type="entry name" value="Integrase-like_cat_sf"/>
</dbReference>
<dbReference type="OrthoDB" id="6395630at2"/>
<gene>
    <name evidence="6" type="ORF">SAMN02745129_1099</name>
</gene>
<evidence type="ECO:0000313" key="7">
    <source>
        <dbReference type="Proteomes" id="UP000184268"/>
    </source>
</evidence>
<dbReference type="GO" id="GO:0015074">
    <property type="term" value="P:DNA integration"/>
    <property type="evidence" value="ECO:0007669"/>
    <property type="project" value="UniProtKB-KW"/>
</dbReference>
<keyword evidence="7" id="KW-1185">Reference proteome</keyword>
<dbReference type="InterPro" id="IPR025166">
    <property type="entry name" value="Integrase_DNA_bind_dom"/>
</dbReference>
<keyword evidence="2" id="KW-0229">DNA integration</keyword>